<organism evidence="2 3">
    <name type="scientific">Armillaria solidipes</name>
    <dbReference type="NCBI Taxonomy" id="1076256"/>
    <lineage>
        <taxon>Eukaryota</taxon>
        <taxon>Fungi</taxon>
        <taxon>Dikarya</taxon>
        <taxon>Basidiomycota</taxon>
        <taxon>Agaricomycotina</taxon>
        <taxon>Agaricomycetes</taxon>
        <taxon>Agaricomycetidae</taxon>
        <taxon>Agaricales</taxon>
        <taxon>Marasmiineae</taxon>
        <taxon>Physalacriaceae</taxon>
        <taxon>Armillaria</taxon>
    </lineage>
</organism>
<keyword evidence="3" id="KW-1185">Reference proteome</keyword>
<evidence type="ECO:0000256" key="1">
    <source>
        <dbReference type="SAM" id="MobiDB-lite"/>
    </source>
</evidence>
<dbReference type="AlphaFoldDB" id="A0A2H3BHK4"/>
<sequence length="152" mass="16607">MSQLPSNKFCSRRCAKNAIHSVSRPRSLSNVPRKSKLPWDSYIMEECEEAPVPVVAISFYRKNKVGKQLCCCERFFMDIGVGLDGTNSVGESENKMLASHERALVAIIPSKSPNAVTGASSVILDDSDSEDEDYVPSAGDAEMPPTYASDEN</sequence>
<reference evidence="3" key="1">
    <citation type="journal article" date="2017" name="Nat. Ecol. Evol.">
        <title>Genome expansion and lineage-specific genetic innovations in the forest pathogenic fungi Armillaria.</title>
        <authorList>
            <person name="Sipos G."/>
            <person name="Prasanna A.N."/>
            <person name="Walter M.C."/>
            <person name="O'Connor E."/>
            <person name="Balint B."/>
            <person name="Krizsan K."/>
            <person name="Kiss B."/>
            <person name="Hess J."/>
            <person name="Varga T."/>
            <person name="Slot J."/>
            <person name="Riley R."/>
            <person name="Boka B."/>
            <person name="Rigling D."/>
            <person name="Barry K."/>
            <person name="Lee J."/>
            <person name="Mihaltcheva S."/>
            <person name="LaButti K."/>
            <person name="Lipzen A."/>
            <person name="Waldron R."/>
            <person name="Moloney N.M."/>
            <person name="Sperisen C."/>
            <person name="Kredics L."/>
            <person name="Vagvoelgyi C."/>
            <person name="Patrignani A."/>
            <person name="Fitzpatrick D."/>
            <person name="Nagy I."/>
            <person name="Doyle S."/>
            <person name="Anderson J.B."/>
            <person name="Grigoriev I.V."/>
            <person name="Gueldener U."/>
            <person name="Muensterkoetter M."/>
            <person name="Nagy L.G."/>
        </authorList>
    </citation>
    <scope>NUCLEOTIDE SEQUENCE [LARGE SCALE GENOMIC DNA]</scope>
    <source>
        <strain evidence="3">28-4</strain>
    </source>
</reference>
<protein>
    <submittedName>
        <fullName evidence="2">Uncharacterized protein</fullName>
    </submittedName>
</protein>
<gene>
    <name evidence="2" type="ORF">ARMSODRAFT_979988</name>
</gene>
<proteinExistence type="predicted"/>
<evidence type="ECO:0000313" key="2">
    <source>
        <dbReference type="EMBL" id="PBK63323.1"/>
    </source>
</evidence>
<name>A0A2H3BHK4_9AGAR</name>
<feature type="compositionally biased region" description="Acidic residues" evidence="1">
    <location>
        <begin position="125"/>
        <end position="134"/>
    </location>
</feature>
<evidence type="ECO:0000313" key="3">
    <source>
        <dbReference type="Proteomes" id="UP000218334"/>
    </source>
</evidence>
<accession>A0A2H3BHK4</accession>
<feature type="region of interest" description="Disordered" evidence="1">
    <location>
        <begin position="113"/>
        <end position="152"/>
    </location>
</feature>
<dbReference type="Proteomes" id="UP000218334">
    <property type="component" value="Unassembled WGS sequence"/>
</dbReference>
<dbReference type="EMBL" id="KZ293459">
    <property type="protein sequence ID" value="PBK63323.1"/>
    <property type="molecule type" value="Genomic_DNA"/>
</dbReference>